<evidence type="ECO:0000313" key="8">
    <source>
        <dbReference type="EMBL" id="ASO75896.1"/>
    </source>
</evidence>
<dbReference type="InterPro" id="IPR003594">
    <property type="entry name" value="HATPase_dom"/>
</dbReference>
<accession>A0A222AHQ2</accession>
<protein>
    <recommendedName>
        <fullName evidence="2">histidine kinase</fullName>
        <ecNumber evidence="2">2.7.13.3</ecNumber>
    </recommendedName>
</protein>
<evidence type="ECO:0000256" key="6">
    <source>
        <dbReference type="ARBA" id="ARBA00023012"/>
    </source>
</evidence>
<proteinExistence type="predicted"/>
<organism evidence="8">
    <name type="scientific">Storeatula sp. CCMP1868</name>
    <dbReference type="NCBI Taxonomy" id="195070"/>
    <lineage>
        <taxon>Eukaryota</taxon>
        <taxon>Cryptophyceae</taxon>
        <taxon>Pyrenomonadales</taxon>
        <taxon>Pyrenomonadaceae</taxon>
        <taxon>Storeatula</taxon>
    </lineage>
</organism>
<dbReference type="SUPFAM" id="SSF47384">
    <property type="entry name" value="Homodimeric domain of signal transducing histidine kinase"/>
    <property type="match status" value="1"/>
</dbReference>
<dbReference type="InterPro" id="IPR004358">
    <property type="entry name" value="Sig_transdc_His_kin-like_C"/>
</dbReference>
<dbReference type="Gene3D" id="1.10.287.130">
    <property type="match status" value="1"/>
</dbReference>
<dbReference type="GO" id="GO:0016036">
    <property type="term" value="P:cellular response to phosphate starvation"/>
    <property type="evidence" value="ECO:0007669"/>
    <property type="project" value="TreeGrafter"/>
</dbReference>
<dbReference type="PANTHER" id="PTHR45453:SF1">
    <property type="entry name" value="PHOSPHATE REGULON SENSOR PROTEIN PHOR"/>
    <property type="match status" value="1"/>
</dbReference>
<dbReference type="InterPro" id="IPR003661">
    <property type="entry name" value="HisK_dim/P_dom"/>
</dbReference>
<dbReference type="Gene3D" id="3.30.565.10">
    <property type="entry name" value="Histidine kinase-like ATPase, C-terminal domain"/>
    <property type="match status" value="1"/>
</dbReference>
<dbReference type="EMBL" id="KY856940">
    <property type="protein sequence ID" value="ASO75896.1"/>
    <property type="molecule type" value="Genomic_DNA"/>
</dbReference>
<dbReference type="PROSITE" id="PS50109">
    <property type="entry name" value="HIS_KIN"/>
    <property type="match status" value="1"/>
</dbReference>
<dbReference type="CDD" id="cd00082">
    <property type="entry name" value="HisKA"/>
    <property type="match status" value="1"/>
</dbReference>
<dbReference type="GO" id="GO:0005886">
    <property type="term" value="C:plasma membrane"/>
    <property type="evidence" value="ECO:0007669"/>
    <property type="project" value="TreeGrafter"/>
</dbReference>
<reference evidence="8" key="1">
    <citation type="journal article" date="2017" name="Genome Biol. Evol.">
        <title>Evolutionary Dynamics of Cryptophyte Plastid Genomes.</title>
        <authorList>
            <person name="Kim J.I."/>
            <person name="Moore C.E."/>
            <person name="Archibald J.M."/>
            <person name="Bhattacharya D."/>
            <person name="Yi G."/>
            <person name="Yoon H.S."/>
            <person name="Shin W."/>
        </authorList>
    </citation>
    <scope>NUCLEOTIDE SEQUENCE</scope>
    <source>
        <strain evidence="8">CCMP1868</strain>
    </source>
</reference>
<dbReference type="GO" id="GO:0004721">
    <property type="term" value="F:phosphoprotein phosphatase activity"/>
    <property type="evidence" value="ECO:0007669"/>
    <property type="project" value="TreeGrafter"/>
</dbReference>
<dbReference type="InterPro" id="IPR005467">
    <property type="entry name" value="His_kinase_dom"/>
</dbReference>
<dbReference type="EC" id="2.7.13.3" evidence="2"/>
<evidence type="ECO:0000259" key="7">
    <source>
        <dbReference type="PROSITE" id="PS50109"/>
    </source>
</evidence>
<dbReference type="InterPro" id="IPR036097">
    <property type="entry name" value="HisK_dim/P_sf"/>
</dbReference>
<geneLocation type="plastid" evidence="8"/>
<dbReference type="GO" id="GO:0000155">
    <property type="term" value="F:phosphorelay sensor kinase activity"/>
    <property type="evidence" value="ECO:0007669"/>
    <property type="project" value="InterPro"/>
</dbReference>
<keyword evidence="4" id="KW-0808">Transferase</keyword>
<comment type="catalytic activity">
    <reaction evidence="1">
        <text>ATP + protein L-histidine = ADP + protein N-phospho-L-histidine.</text>
        <dbReference type="EC" id="2.7.13.3"/>
    </reaction>
</comment>
<dbReference type="Pfam" id="PF00512">
    <property type="entry name" value="HisKA"/>
    <property type="match status" value="1"/>
</dbReference>
<evidence type="ECO:0000256" key="3">
    <source>
        <dbReference type="ARBA" id="ARBA00022553"/>
    </source>
</evidence>
<name>A0A222AHQ2_9CRYP</name>
<dbReference type="InterPro" id="IPR050351">
    <property type="entry name" value="BphY/WalK/GraS-like"/>
</dbReference>
<dbReference type="SMART" id="SM00388">
    <property type="entry name" value="HisKA"/>
    <property type="match status" value="1"/>
</dbReference>
<dbReference type="PRINTS" id="PR00344">
    <property type="entry name" value="BCTRLSENSOR"/>
</dbReference>
<sequence length="361" mass="42204">MAKITQIKKNYYLKNEGKILLDKNFNVTLINKKAINFFRFFSIRRKNLIGLNFLITLPYQIRKPLLSKLQKIIFKKNKLQYKFLIECKIYQSLNLSINIKTILKKQQKRDKSIAVYLYNYKRKKKKIYIPSKSINNLSHELRAPLFNIRSFLEILYEYNNQITDNQRVEFLEIATNETNRLNKLVNNILDFASLENESYSETIGISLSNIIQEIVKLNQIPTIKKNILLIKKIDVNQAKIVVNYDFIFRILSNLLHNSIKFTYPKGIILIKVRFIQSFSTCTKFKNNKVRLSITDTGIGIRKKNIKNIFNRFSRVNKTKKNIIGSGLGLPIVKETLAKNNQNLNLSTLPDKGTKASFNINL</sequence>
<keyword evidence="8" id="KW-0934">Plastid</keyword>
<dbReference type="InterPro" id="IPR036890">
    <property type="entry name" value="HATPase_C_sf"/>
</dbReference>
<dbReference type="AlphaFoldDB" id="A0A222AHQ2"/>
<gene>
    <name evidence="8" type="primary">ycf26</name>
</gene>
<dbReference type="Pfam" id="PF02518">
    <property type="entry name" value="HATPase_c"/>
    <property type="match status" value="1"/>
</dbReference>
<dbReference type="SUPFAM" id="SSF55874">
    <property type="entry name" value="ATPase domain of HSP90 chaperone/DNA topoisomerase II/histidine kinase"/>
    <property type="match status" value="1"/>
</dbReference>
<keyword evidence="6" id="KW-0902">Two-component regulatory system</keyword>
<dbReference type="SMART" id="SM00387">
    <property type="entry name" value="HATPase_c"/>
    <property type="match status" value="1"/>
</dbReference>
<evidence type="ECO:0000256" key="1">
    <source>
        <dbReference type="ARBA" id="ARBA00000085"/>
    </source>
</evidence>
<evidence type="ECO:0000256" key="4">
    <source>
        <dbReference type="ARBA" id="ARBA00022679"/>
    </source>
</evidence>
<feature type="domain" description="Histidine kinase" evidence="7">
    <location>
        <begin position="136"/>
        <end position="361"/>
    </location>
</feature>
<evidence type="ECO:0000256" key="5">
    <source>
        <dbReference type="ARBA" id="ARBA00022777"/>
    </source>
</evidence>
<keyword evidence="5 8" id="KW-0418">Kinase</keyword>
<keyword evidence="3" id="KW-0597">Phosphoprotein</keyword>
<dbReference type="PANTHER" id="PTHR45453">
    <property type="entry name" value="PHOSPHATE REGULON SENSOR PROTEIN PHOR"/>
    <property type="match status" value="1"/>
</dbReference>
<evidence type="ECO:0000256" key="2">
    <source>
        <dbReference type="ARBA" id="ARBA00012438"/>
    </source>
</evidence>